<protein>
    <submittedName>
        <fullName evidence="1">Uncharacterized protein</fullName>
    </submittedName>
</protein>
<sequence length="63" mass="6943">MAAPAKPRGHEALDRSCGFATSRTIAKGRLRTPDQCMNGEKGRLRTDRFPMSMTSAKRHVRGA</sequence>
<evidence type="ECO:0000313" key="1">
    <source>
        <dbReference type="EMBL" id="CDX46955.1"/>
    </source>
</evidence>
<reference evidence="1 2" key="1">
    <citation type="submission" date="2014-08" db="EMBL/GenBank/DDBJ databases">
        <authorList>
            <person name="Moulin Lionel"/>
        </authorList>
    </citation>
    <scope>NUCLEOTIDE SEQUENCE [LARGE SCALE GENOMIC DNA]</scope>
</reference>
<dbReference type="AlphaFoldDB" id="A0A090GS21"/>
<accession>A0A090GS21</accession>
<evidence type="ECO:0000313" key="2">
    <source>
        <dbReference type="Proteomes" id="UP000046373"/>
    </source>
</evidence>
<proteinExistence type="predicted"/>
<name>A0A090GS21_MESPL</name>
<dbReference type="EMBL" id="CCNB01000046">
    <property type="protein sequence ID" value="CDX46955.1"/>
    <property type="molecule type" value="Genomic_DNA"/>
</dbReference>
<dbReference type="Proteomes" id="UP000046373">
    <property type="component" value="Unassembled WGS sequence"/>
</dbReference>
<organism evidence="1 2">
    <name type="scientific">Mesorhizobium plurifarium</name>
    <dbReference type="NCBI Taxonomy" id="69974"/>
    <lineage>
        <taxon>Bacteria</taxon>
        <taxon>Pseudomonadati</taxon>
        <taxon>Pseudomonadota</taxon>
        <taxon>Alphaproteobacteria</taxon>
        <taxon>Hyphomicrobiales</taxon>
        <taxon>Phyllobacteriaceae</taxon>
        <taxon>Mesorhizobium</taxon>
    </lineage>
</organism>
<gene>
    <name evidence="1" type="ORF">MPLDJ20_90296</name>
</gene>